<dbReference type="GO" id="GO:0005506">
    <property type="term" value="F:iron ion binding"/>
    <property type="evidence" value="ECO:0007669"/>
    <property type="project" value="InterPro"/>
</dbReference>
<comment type="cofactor">
    <cofactor evidence="5">
        <name>heme</name>
        <dbReference type="ChEBI" id="CHEBI:30413"/>
    </cofactor>
</comment>
<dbReference type="SUPFAM" id="SSF48264">
    <property type="entry name" value="Cytochrome P450"/>
    <property type="match status" value="1"/>
</dbReference>
<dbReference type="PANTHER" id="PTHR46300:SF2">
    <property type="entry name" value="CYTOCHROME P450 MONOOXYGENASE ALNH-RELATED"/>
    <property type="match status" value="1"/>
</dbReference>
<feature type="binding site" description="axial binding residue" evidence="5">
    <location>
        <position position="321"/>
    </location>
    <ligand>
        <name>heme</name>
        <dbReference type="ChEBI" id="CHEBI:30413"/>
    </ligand>
    <ligandPart>
        <name>Fe</name>
        <dbReference type="ChEBI" id="CHEBI:18248"/>
    </ligandPart>
</feature>
<dbReference type="AlphaFoldDB" id="A0A433Q9R9"/>
<accession>A0A433Q9R9</accession>
<gene>
    <name evidence="7" type="ORF">BC938DRAFT_470641</name>
</gene>
<dbReference type="EMBL" id="RBNJ01010256">
    <property type="protein sequence ID" value="RUS26535.1"/>
    <property type="molecule type" value="Genomic_DNA"/>
</dbReference>
<keyword evidence="2 6" id="KW-0560">Oxidoreductase</keyword>
<evidence type="ECO:0000256" key="2">
    <source>
        <dbReference type="ARBA" id="ARBA00023002"/>
    </source>
</evidence>
<dbReference type="Pfam" id="PF00067">
    <property type="entry name" value="p450"/>
    <property type="match status" value="1"/>
</dbReference>
<keyword evidence="8" id="KW-1185">Reference proteome</keyword>
<evidence type="ECO:0000256" key="5">
    <source>
        <dbReference type="PIRSR" id="PIRSR602401-1"/>
    </source>
</evidence>
<dbReference type="Proteomes" id="UP000274822">
    <property type="component" value="Unassembled WGS sequence"/>
</dbReference>
<dbReference type="GO" id="GO:0016705">
    <property type="term" value="F:oxidoreductase activity, acting on paired donors, with incorporation or reduction of molecular oxygen"/>
    <property type="evidence" value="ECO:0007669"/>
    <property type="project" value="InterPro"/>
</dbReference>
<dbReference type="InterPro" id="IPR036396">
    <property type="entry name" value="Cyt_P450_sf"/>
</dbReference>
<dbReference type="PROSITE" id="PS00086">
    <property type="entry name" value="CYTOCHROME_P450"/>
    <property type="match status" value="1"/>
</dbReference>
<evidence type="ECO:0000256" key="1">
    <source>
        <dbReference type="ARBA" id="ARBA00022723"/>
    </source>
</evidence>
<evidence type="ECO:0000256" key="3">
    <source>
        <dbReference type="ARBA" id="ARBA00023004"/>
    </source>
</evidence>
<reference evidence="7 8" key="1">
    <citation type="journal article" date="2018" name="New Phytol.">
        <title>Phylogenomics of Endogonaceae and evolution of mycorrhizas within Mucoromycota.</title>
        <authorList>
            <person name="Chang Y."/>
            <person name="Desiro A."/>
            <person name="Na H."/>
            <person name="Sandor L."/>
            <person name="Lipzen A."/>
            <person name="Clum A."/>
            <person name="Barry K."/>
            <person name="Grigoriev I.V."/>
            <person name="Martin F.M."/>
            <person name="Stajich J.E."/>
            <person name="Smith M.E."/>
            <person name="Bonito G."/>
            <person name="Spatafora J.W."/>
        </authorList>
    </citation>
    <scope>NUCLEOTIDE SEQUENCE [LARGE SCALE GENOMIC DNA]</scope>
    <source>
        <strain evidence="7 8">AD002</strain>
    </source>
</reference>
<dbReference type="InterPro" id="IPR002401">
    <property type="entry name" value="Cyt_P450_E_grp-I"/>
</dbReference>
<name>A0A433Q9R9_9FUNG</name>
<evidence type="ECO:0000256" key="6">
    <source>
        <dbReference type="RuleBase" id="RU000461"/>
    </source>
</evidence>
<proteinExistence type="inferred from homology"/>
<protein>
    <submittedName>
        <fullName evidence="7">Cytochrome P450</fullName>
    </submittedName>
</protein>
<comment type="caution">
    <text evidence="7">The sequence shown here is derived from an EMBL/GenBank/DDBJ whole genome shotgun (WGS) entry which is preliminary data.</text>
</comment>
<dbReference type="Gene3D" id="1.10.630.10">
    <property type="entry name" value="Cytochrome P450"/>
    <property type="match status" value="1"/>
</dbReference>
<dbReference type="InterPro" id="IPR050364">
    <property type="entry name" value="Cytochrome_P450_fung"/>
</dbReference>
<evidence type="ECO:0000313" key="7">
    <source>
        <dbReference type="EMBL" id="RUS26535.1"/>
    </source>
</evidence>
<evidence type="ECO:0000256" key="4">
    <source>
        <dbReference type="ARBA" id="ARBA00023033"/>
    </source>
</evidence>
<evidence type="ECO:0000313" key="8">
    <source>
        <dbReference type="Proteomes" id="UP000274822"/>
    </source>
</evidence>
<dbReference type="GO" id="GO:0020037">
    <property type="term" value="F:heme binding"/>
    <property type="evidence" value="ECO:0007669"/>
    <property type="project" value="InterPro"/>
</dbReference>
<keyword evidence="4 6" id="KW-0503">Monooxygenase</keyword>
<dbReference type="PRINTS" id="PR00463">
    <property type="entry name" value="EP450I"/>
</dbReference>
<keyword evidence="3 5" id="KW-0408">Iron</keyword>
<keyword evidence="5 6" id="KW-0349">Heme</keyword>
<dbReference type="InterPro" id="IPR017972">
    <property type="entry name" value="Cyt_P450_CS"/>
</dbReference>
<dbReference type="PANTHER" id="PTHR46300">
    <property type="entry name" value="P450, PUTATIVE (EUROFUNG)-RELATED-RELATED"/>
    <property type="match status" value="1"/>
</dbReference>
<keyword evidence="1 5" id="KW-0479">Metal-binding</keyword>
<dbReference type="InterPro" id="IPR001128">
    <property type="entry name" value="Cyt_P450"/>
</dbReference>
<dbReference type="GO" id="GO:0004497">
    <property type="term" value="F:monooxygenase activity"/>
    <property type="evidence" value="ECO:0007669"/>
    <property type="project" value="UniProtKB-KW"/>
</dbReference>
<sequence length="390" mass="44432">MYGFAKNGDYLRMWRRLTNNTISKSKLQANFNHVFDRESRELLARLLRDGARLDGVDVDDVTYLYTINVMLSILYNRRCATSSDPLVQEIRGISNDFIEFGSDIFLNFFPILITFFAGKKRRATALQDRLVLYIESLVEEVRQKLAKCEQIPCVAAEFVKVQEKEGITDMGVIQTCGGFTLAGVDNSAILLMNSAIILANHPEIQDRVHHELFATVGPDRLPEQSDAEKTPYVEAFLLEMFRFRPPGFFGIPHCSTEDDVYEGYRIPGGASVVLSVHTLHFDPTLFPNPDKFEPERWLSEDGKSCDSSKHHWAFGAGRRICPGQFVAERLLLTTFARLIWAFKIEFALSPQGTSVHVPITPIERINTRPDPFRLRFVPRRENIKDVIGLQ</sequence>
<comment type="similarity">
    <text evidence="6">Belongs to the cytochrome P450 family.</text>
</comment>
<organism evidence="7 8">
    <name type="scientific">Jimgerdemannia flammicorona</name>
    <dbReference type="NCBI Taxonomy" id="994334"/>
    <lineage>
        <taxon>Eukaryota</taxon>
        <taxon>Fungi</taxon>
        <taxon>Fungi incertae sedis</taxon>
        <taxon>Mucoromycota</taxon>
        <taxon>Mucoromycotina</taxon>
        <taxon>Endogonomycetes</taxon>
        <taxon>Endogonales</taxon>
        <taxon>Endogonaceae</taxon>
        <taxon>Jimgerdemannia</taxon>
    </lineage>
</organism>